<gene>
    <name evidence="1" type="ORF">ACI1P1_27830</name>
</gene>
<organism evidence="1 2">
    <name type="scientific">Paenibacillus mesotrionivorans</name>
    <dbReference type="NCBI Taxonomy" id="3160968"/>
    <lineage>
        <taxon>Bacteria</taxon>
        <taxon>Bacillati</taxon>
        <taxon>Bacillota</taxon>
        <taxon>Bacilli</taxon>
        <taxon>Bacillales</taxon>
        <taxon>Paenibacillaceae</taxon>
        <taxon>Paenibacillus</taxon>
    </lineage>
</organism>
<evidence type="ECO:0000313" key="2">
    <source>
        <dbReference type="Proteomes" id="UP001631969"/>
    </source>
</evidence>
<evidence type="ECO:0000313" key="1">
    <source>
        <dbReference type="EMBL" id="MFM9332113.1"/>
    </source>
</evidence>
<accession>A0ACC7P4Y5</accession>
<comment type="caution">
    <text evidence="1">The sequence shown here is derived from an EMBL/GenBank/DDBJ whole genome shotgun (WGS) entry which is preliminary data.</text>
</comment>
<dbReference type="Proteomes" id="UP001631969">
    <property type="component" value="Unassembled WGS sequence"/>
</dbReference>
<protein>
    <submittedName>
        <fullName evidence="1">Ubiquitin-like domain-containing protein</fullName>
    </submittedName>
</protein>
<name>A0ACC7P4Y5_9BACL</name>
<proteinExistence type="predicted"/>
<sequence length="380" mass="41068">MGAIPVQETHEKRSSSMAFALRWEHENGRRIIIAAAFSIALAFMFFMLLYGTATKSVSVVVDGQETVVVTRQDVLKHLLDEKAISYGENDRISLPVDTKLRNGDVIVLNHTSPVQLTADGKTLTLYTTGKTVAGALEDLNIGTDPLDKITPALEENLGAGEEIKIVRVTKEIAEQSQPIAFETVKQNDSNLLKGKEEVVQDGVEGTKVIKTEKVYEDGVLVAENKVDETIAAESVSKVVAVGTKAPVVTVLSASSPNMDEVTKNGVNFGYKKILNNVTLTAYSAGVASTGKDEDHPQYGVTSSGTTVTEGRTIAVDKSVIPMGWWVYIEGIGFRRAEDTGSAIKGNKIDVYFDSNAYANKFGTKRGYTVYVIGPKKPVTD</sequence>
<dbReference type="EMBL" id="JBJURJ010000026">
    <property type="protein sequence ID" value="MFM9332113.1"/>
    <property type="molecule type" value="Genomic_DNA"/>
</dbReference>
<reference evidence="1" key="1">
    <citation type="submission" date="2024-12" db="EMBL/GenBank/DDBJ databases">
        <authorList>
            <person name="Wu N."/>
        </authorList>
    </citation>
    <scope>NUCLEOTIDE SEQUENCE</scope>
    <source>
        <strain evidence="1">P15</strain>
    </source>
</reference>
<keyword evidence="2" id="KW-1185">Reference proteome</keyword>